<evidence type="ECO:0000313" key="2">
    <source>
        <dbReference type="Proteomes" id="UP000216311"/>
    </source>
</evidence>
<dbReference type="GO" id="GO:0015716">
    <property type="term" value="P:organic phosphonate transport"/>
    <property type="evidence" value="ECO:0007669"/>
    <property type="project" value="InterPro"/>
</dbReference>
<keyword evidence="2" id="KW-1185">Reference proteome</keyword>
<dbReference type="Pfam" id="PF06754">
    <property type="entry name" value="PhnG"/>
    <property type="match status" value="1"/>
</dbReference>
<name>A0A255HBN7_9ACTN</name>
<protein>
    <submittedName>
        <fullName evidence="1">Phosphonate metabolism protein PhnG</fullName>
    </submittedName>
</protein>
<dbReference type="OrthoDB" id="3732539at2"/>
<accession>A0A255HBN7</accession>
<sequence>MTQTMTREELCEQLAVAERGALIEIAEACLAAATLEVVRGPEVGTVATQVREPVAGTRFLLTDVLVTSAEVILDGTPGWAMRMGADPEAALAQAVCEAELQRDGAYAERLRRLCTDVATTTRMERAAEWERLTATVVEFEEIP</sequence>
<comment type="caution">
    <text evidence="1">The sequence shown here is derived from an EMBL/GenBank/DDBJ whole genome shotgun (WGS) entry which is preliminary data.</text>
</comment>
<evidence type="ECO:0000313" key="1">
    <source>
        <dbReference type="EMBL" id="OYO25069.1"/>
    </source>
</evidence>
<reference evidence="1 2" key="1">
    <citation type="submission" date="2017-07" db="EMBL/GenBank/DDBJ databases">
        <title>Draft whole genome sequences of clinical Proprionibacteriaceae strains.</title>
        <authorList>
            <person name="Bernier A.-M."/>
            <person name="Bernard K."/>
            <person name="Domingo M.-C."/>
        </authorList>
    </citation>
    <scope>NUCLEOTIDE SEQUENCE [LARGE SCALE GENOMIC DNA]</scope>
    <source>
        <strain evidence="1 2">NML 130396</strain>
    </source>
</reference>
<gene>
    <name evidence="1" type="ORF">CGZ93_00975</name>
</gene>
<dbReference type="EMBL" id="NMVQ01000001">
    <property type="protein sequence ID" value="OYO25069.1"/>
    <property type="molecule type" value="Genomic_DNA"/>
</dbReference>
<proteinExistence type="predicted"/>
<dbReference type="GO" id="GO:0019634">
    <property type="term" value="P:organic phosphonate metabolic process"/>
    <property type="evidence" value="ECO:0007669"/>
    <property type="project" value="InterPro"/>
</dbReference>
<dbReference type="RefSeq" id="WP_094362276.1">
    <property type="nucleotide sequence ID" value="NZ_NMVQ01000001.1"/>
</dbReference>
<organism evidence="1 2">
    <name type="scientific">Enemella dayhoffiae</name>
    <dbReference type="NCBI Taxonomy" id="2016507"/>
    <lineage>
        <taxon>Bacteria</taxon>
        <taxon>Bacillati</taxon>
        <taxon>Actinomycetota</taxon>
        <taxon>Actinomycetes</taxon>
        <taxon>Propionibacteriales</taxon>
        <taxon>Propionibacteriaceae</taxon>
        <taxon>Enemella</taxon>
    </lineage>
</organism>
<dbReference type="AlphaFoldDB" id="A0A255HBN7"/>
<dbReference type="Proteomes" id="UP000216311">
    <property type="component" value="Unassembled WGS sequence"/>
</dbReference>
<dbReference type="InterPro" id="IPR009609">
    <property type="entry name" value="Phosphonate_metab_PhnG"/>
</dbReference>